<reference evidence="2" key="1">
    <citation type="journal article" date="2023" name="Comput. Struct. Biotechnol. J.">
        <title>Discovery of a novel marine Bacteroidetes with a rich repertoire of carbohydrate-active enzymes.</title>
        <authorList>
            <person name="Chen B."/>
            <person name="Liu G."/>
            <person name="Chen Q."/>
            <person name="Wang H."/>
            <person name="Liu L."/>
            <person name="Tang K."/>
        </authorList>
    </citation>
    <scope>NUCLEOTIDE SEQUENCE</scope>
    <source>
        <strain evidence="2">TK19036</strain>
    </source>
</reference>
<dbReference type="Pfam" id="PF12867">
    <property type="entry name" value="DinB_2"/>
    <property type="match status" value="1"/>
</dbReference>
<evidence type="ECO:0000259" key="1">
    <source>
        <dbReference type="Pfam" id="PF12867"/>
    </source>
</evidence>
<reference evidence="2" key="2">
    <citation type="journal article" date="2024" name="Antonie Van Leeuwenhoek">
        <title>Roseihalotalea indica gen. nov., sp. nov., a halophilic Bacteroidetes from mesopelagic Southwest Indian Ocean with higher carbohydrate metabolic potential.</title>
        <authorList>
            <person name="Chen B."/>
            <person name="Zhang M."/>
            <person name="Lin D."/>
            <person name="Ye J."/>
            <person name="Tang K."/>
        </authorList>
    </citation>
    <scope>NUCLEOTIDE SEQUENCE</scope>
    <source>
        <strain evidence="2">TK19036</strain>
    </source>
</reference>
<sequence length="172" mass="19810">MSPIEILLRQTEDAYGWVNKLLTSVPKEHWDDITPNVDTNVTWQAGHLIMSFYFHSIMVIRGHQMDLLQKIPVQEYDSYFTVAEPVQSVGKTNPETLESHLALMQEKSLEVIRSLSVAELDDALEPTKTPHPIAKTKYEALDWNIKHTMWHCGQLGIIKRALHGRYDFGLNR</sequence>
<dbReference type="InterPro" id="IPR034660">
    <property type="entry name" value="DinB/YfiT-like"/>
</dbReference>
<proteinExistence type="predicted"/>
<organism evidence="2">
    <name type="scientific">Roseihalotalea indica</name>
    <dbReference type="NCBI Taxonomy" id="2867963"/>
    <lineage>
        <taxon>Bacteria</taxon>
        <taxon>Pseudomonadati</taxon>
        <taxon>Bacteroidota</taxon>
        <taxon>Cytophagia</taxon>
        <taxon>Cytophagales</taxon>
        <taxon>Catalimonadaceae</taxon>
        <taxon>Roseihalotalea</taxon>
    </lineage>
</organism>
<evidence type="ECO:0000313" key="2">
    <source>
        <dbReference type="EMBL" id="WKN37432.1"/>
    </source>
</evidence>
<protein>
    <submittedName>
        <fullName evidence="2">DinB family protein</fullName>
    </submittedName>
</protein>
<accession>A0AA49GMB1</accession>
<dbReference type="Gene3D" id="1.20.120.450">
    <property type="entry name" value="dinb family like domain"/>
    <property type="match status" value="1"/>
</dbReference>
<dbReference type="SUPFAM" id="SSF109854">
    <property type="entry name" value="DinB/YfiT-like putative metalloenzymes"/>
    <property type="match status" value="1"/>
</dbReference>
<dbReference type="InterPro" id="IPR024775">
    <property type="entry name" value="DinB-like"/>
</dbReference>
<feature type="domain" description="DinB-like" evidence="1">
    <location>
        <begin position="15"/>
        <end position="155"/>
    </location>
</feature>
<dbReference type="AlphaFoldDB" id="A0AA49GMB1"/>
<gene>
    <name evidence="2" type="ORF">K4G66_01750</name>
</gene>
<dbReference type="EMBL" id="CP120682">
    <property type="protein sequence ID" value="WKN37432.1"/>
    <property type="molecule type" value="Genomic_DNA"/>
</dbReference>
<name>A0AA49GMB1_9BACT</name>